<keyword evidence="3" id="KW-1185">Reference proteome</keyword>
<organism evidence="2 3">
    <name type="scientific">Brassicogethes aeneus</name>
    <name type="common">Rape pollen beetle</name>
    <name type="synonym">Meligethes aeneus</name>
    <dbReference type="NCBI Taxonomy" id="1431903"/>
    <lineage>
        <taxon>Eukaryota</taxon>
        <taxon>Metazoa</taxon>
        <taxon>Ecdysozoa</taxon>
        <taxon>Arthropoda</taxon>
        <taxon>Hexapoda</taxon>
        <taxon>Insecta</taxon>
        <taxon>Pterygota</taxon>
        <taxon>Neoptera</taxon>
        <taxon>Endopterygota</taxon>
        <taxon>Coleoptera</taxon>
        <taxon>Polyphaga</taxon>
        <taxon>Cucujiformia</taxon>
        <taxon>Nitidulidae</taxon>
        <taxon>Meligethinae</taxon>
        <taxon>Brassicogethes</taxon>
    </lineage>
</organism>
<dbReference type="InterPro" id="IPR047579">
    <property type="entry name" value="DD_CABYR_SP17"/>
</dbReference>
<accession>A0A9P0B215</accession>
<dbReference type="PROSITE" id="PS50096">
    <property type="entry name" value="IQ"/>
    <property type="match status" value="1"/>
</dbReference>
<dbReference type="InterPro" id="IPR003117">
    <property type="entry name" value="cAMP_dep_PK_reg_su_I/II_a/b"/>
</dbReference>
<dbReference type="EMBL" id="OV121134">
    <property type="protein sequence ID" value="CAH0552516.1"/>
    <property type="molecule type" value="Genomic_DNA"/>
</dbReference>
<dbReference type="CDD" id="cd12100">
    <property type="entry name" value="DD_CABYR_SP17"/>
    <property type="match status" value="1"/>
</dbReference>
<reference evidence="2" key="1">
    <citation type="submission" date="2021-12" db="EMBL/GenBank/DDBJ databases">
        <authorList>
            <person name="King R."/>
        </authorList>
    </citation>
    <scope>NUCLEOTIDE SEQUENCE</scope>
</reference>
<evidence type="ECO:0000313" key="3">
    <source>
        <dbReference type="Proteomes" id="UP001154078"/>
    </source>
</evidence>
<evidence type="ECO:0000313" key="2">
    <source>
        <dbReference type="EMBL" id="CAH0552516.1"/>
    </source>
</evidence>
<proteinExistence type="predicted"/>
<name>A0A9P0B215_BRAAE</name>
<dbReference type="Pfam" id="PF02197">
    <property type="entry name" value="RIIa"/>
    <property type="match status" value="1"/>
</dbReference>
<dbReference type="Proteomes" id="UP001154078">
    <property type="component" value="Chromosome 3"/>
</dbReference>
<gene>
    <name evidence="2" type="ORF">MELIAE_LOCUS4727</name>
</gene>
<protein>
    <recommendedName>
        <fullName evidence="1">RIIa domain-containing protein</fullName>
    </recommendedName>
</protein>
<dbReference type="SMART" id="SM00394">
    <property type="entry name" value="RIIa"/>
    <property type="match status" value="1"/>
</dbReference>
<dbReference type="AlphaFoldDB" id="A0A9P0B215"/>
<dbReference type="SUPFAM" id="SSF47391">
    <property type="entry name" value="Dimerization-anchoring domain of cAMP-dependent PK regulatory subunit"/>
    <property type="match status" value="1"/>
</dbReference>
<feature type="domain" description="RIIa" evidence="1">
    <location>
        <begin position="18"/>
        <end position="55"/>
    </location>
</feature>
<evidence type="ECO:0000259" key="1">
    <source>
        <dbReference type="SMART" id="SM00394"/>
    </source>
</evidence>
<sequence length="530" mass="60615">MDVTLQRHCAKFIYVIPDGLKELISDISREVLRSQPEDIYMFVADYLDALLITRENARVAIRLVNTITEIAITTLELLTKTGIDYDEAEKIVTIMNTVFKRYMGVDLDKSPPIMQSEDIEDANVVTAVFTLATIPDDVAEEAAHIIQNAFRKFKARREIEKKILQGMVDWRIAARSAIYLYRKTGVTKEEADRAATLIKPQIKDSHISANDFCDISFQFNWSNDQTCNVTSAFRKRSGNRHIISSFIDKTLMDRSHQVDSFFDVKEITFINFKKEKETNVTKTVVYCSDVIGFLNFIKEKRNISETHKSLSKRWRYFFKNMLCTEVKSQSKSQSKRPRMVHGSNIKDTGVNKLFILALAANVQENHSNIFVLWTLLKIEKCYDTIAADLKLLNILLGIGPHSSMYPCLWCTANQHELDKISALRTFENCKTNDLEWYKAGSNKKDAKEYFSCINPAIVSGSEEHDILTLPELHLMLGVVNHIVSHMIKECNEDALKWVKACNVQLDKRHGGASFNGNACRNLLKKKTDNL</sequence>
<dbReference type="OrthoDB" id="26525at2759"/>
<dbReference type="Gene3D" id="1.20.890.10">
    <property type="entry name" value="cAMP-dependent protein kinase regulatory subunit, dimerization-anchoring domain"/>
    <property type="match status" value="1"/>
</dbReference>